<keyword evidence="5 8" id="KW-0812">Transmembrane</keyword>
<dbReference type="PRINTS" id="PR01036">
    <property type="entry name" value="TCRTETB"/>
</dbReference>
<feature type="transmembrane region" description="Helical" evidence="8">
    <location>
        <begin position="228"/>
        <end position="246"/>
    </location>
</feature>
<keyword evidence="4" id="KW-1003">Cell membrane</keyword>
<evidence type="ECO:0000256" key="8">
    <source>
        <dbReference type="SAM" id="Phobius"/>
    </source>
</evidence>
<dbReference type="GO" id="GO:0005886">
    <property type="term" value="C:plasma membrane"/>
    <property type="evidence" value="ECO:0007669"/>
    <property type="project" value="UniProtKB-SubCell"/>
</dbReference>
<dbReference type="InterPro" id="IPR004638">
    <property type="entry name" value="EmrB-like"/>
</dbReference>
<feature type="transmembrane region" description="Helical" evidence="8">
    <location>
        <begin position="267"/>
        <end position="290"/>
    </location>
</feature>
<feature type="domain" description="Major facilitator superfamily (MFS) profile" evidence="9">
    <location>
        <begin position="12"/>
        <end position="470"/>
    </location>
</feature>
<dbReference type="PROSITE" id="PS50850">
    <property type="entry name" value="MFS"/>
    <property type="match status" value="1"/>
</dbReference>
<evidence type="ECO:0000256" key="1">
    <source>
        <dbReference type="ARBA" id="ARBA00004651"/>
    </source>
</evidence>
<proteinExistence type="inferred from homology"/>
<evidence type="ECO:0000256" key="7">
    <source>
        <dbReference type="ARBA" id="ARBA00023136"/>
    </source>
</evidence>
<name>A0AAE2RQR4_CLOBE</name>
<dbReference type="NCBIfam" id="TIGR00711">
    <property type="entry name" value="efflux_EmrB"/>
    <property type="match status" value="1"/>
</dbReference>
<dbReference type="Pfam" id="PF07690">
    <property type="entry name" value="MFS_1"/>
    <property type="match status" value="1"/>
</dbReference>
<accession>A0AAE2RQR4</accession>
<evidence type="ECO:0000256" key="4">
    <source>
        <dbReference type="ARBA" id="ARBA00022475"/>
    </source>
</evidence>
<feature type="transmembrane region" description="Helical" evidence="8">
    <location>
        <begin position="103"/>
        <end position="125"/>
    </location>
</feature>
<dbReference type="OMA" id="QAFSYTF"/>
<dbReference type="PANTHER" id="PTHR42718">
    <property type="entry name" value="MAJOR FACILITATOR SUPERFAMILY MULTIDRUG TRANSPORTER MFSC"/>
    <property type="match status" value="1"/>
</dbReference>
<feature type="transmembrane region" description="Helical" evidence="8">
    <location>
        <begin position="137"/>
        <end position="160"/>
    </location>
</feature>
<dbReference type="CDD" id="cd17321">
    <property type="entry name" value="MFS_MMR_MDR_like"/>
    <property type="match status" value="1"/>
</dbReference>
<feature type="transmembrane region" description="Helical" evidence="8">
    <location>
        <begin position="78"/>
        <end position="97"/>
    </location>
</feature>
<organism evidence="10 11">
    <name type="scientific">Clostridium beijerinckii</name>
    <name type="common">Clostridium MP</name>
    <dbReference type="NCBI Taxonomy" id="1520"/>
    <lineage>
        <taxon>Bacteria</taxon>
        <taxon>Bacillati</taxon>
        <taxon>Bacillota</taxon>
        <taxon>Clostridia</taxon>
        <taxon>Eubacteriales</taxon>
        <taxon>Clostridiaceae</taxon>
        <taxon>Clostridium</taxon>
    </lineage>
</organism>
<feature type="transmembrane region" description="Helical" evidence="8">
    <location>
        <begin position="443"/>
        <end position="465"/>
    </location>
</feature>
<dbReference type="EMBL" id="JADOEF010000001">
    <property type="protein sequence ID" value="MBF7807873.1"/>
    <property type="molecule type" value="Genomic_DNA"/>
</dbReference>
<evidence type="ECO:0000256" key="2">
    <source>
        <dbReference type="ARBA" id="ARBA00008537"/>
    </source>
</evidence>
<dbReference type="InterPro" id="IPR011701">
    <property type="entry name" value="MFS"/>
</dbReference>
<feature type="transmembrane region" description="Helical" evidence="8">
    <location>
        <begin position="195"/>
        <end position="216"/>
    </location>
</feature>
<feature type="transmembrane region" description="Helical" evidence="8">
    <location>
        <begin position="330"/>
        <end position="349"/>
    </location>
</feature>
<feature type="transmembrane region" description="Helical" evidence="8">
    <location>
        <begin position="355"/>
        <end position="372"/>
    </location>
</feature>
<comment type="similarity">
    <text evidence="2">Belongs to the major facilitator superfamily. EmrB family.</text>
</comment>
<feature type="transmembrane region" description="Helical" evidence="8">
    <location>
        <begin position="47"/>
        <end position="66"/>
    </location>
</feature>
<comment type="caution">
    <text evidence="10">The sequence shown here is derived from an EMBL/GenBank/DDBJ whole genome shotgun (WGS) entry which is preliminary data.</text>
</comment>
<evidence type="ECO:0000256" key="5">
    <source>
        <dbReference type="ARBA" id="ARBA00022692"/>
    </source>
</evidence>
<keyword evidence="3" id="KW-0813">Transport</keyword>
<dbReference type="PANTHER" id="PTHR42718:SF9">
    <property type="entry name" value="MAJOR FACILITATOR SUPERFAMILY MULTIDRUG TRANSPORTER MFSC"/>
    <property type="match status" value="1"/>
</dbReference>
<dbReference type="Proteomes" id="UP000631418">
    <property type="component" value="Unassembled WGS sequence"/>
</dbReference>
<evidence type="ECO:0000256" key="3">
    <source>
        <dbReference type="ARBA" id="ARBA00022448"/>
    </source>
</evidence>
<dbReference type="SUPFAM" id="SSF103473">
    <property type="entry name" value="MFS general substrate transporter"/>
    <property type="match status" value="1"/>
</dbReference>
<dbReference type="InterPro" id="IPR036259">
    <property type="entry name" value="MFS_trans_sf"/>
</dbReference>
<comment type="subcellular location">
    <subcellularLocation>
        <location evidence="1">Cell membrane</location>
        <topology evidence="1">Multi-pass membrane protein</topology>
    </subcellularLocation>
</comment>
<keyword evidence="7 8" id="KW-0472">Membrane</keyword>
<protein>
    <submittedName>
        <fullName evidence="10">MFS transporter</fullName>
    </submittedName>
</protein>
<evidence type="ECO:0000313" key="10">
    <source>
        <dbReference type="EMBL" id="MBF7807873.1"/>
    </source>
</evidence>
<dbReference type="GO" id="GO:0022857">
    <property type="term" value="F:transmembrane transporter activity"/>
    <property type="evidence" value="ECO:0007669"/>
    <property type="project" value="InterPro"/>
</dbReference>
<dbReference type="RefSeq" id="WP_011967611.1">
    <property type="nucleotide sequence ID" value="NZ_CP053893.1"/>
</dbReference>
<dbReference type="Gene3D" id="1.20.1250.20">
    <property type="entry name" value="MFS general substrate transporter like domains"/>
    <property type="match status" value="1"/>
</dbReference>
<dbReference type="FunFam" id="1.20.1720.10:FF:000021">
    <property type="entry name" value="Drug resistance transporter, EmrB/QacA subfamily"/>
    <property type="match status" value="1"/>
</dbReference>
<feature type="transmembrane region" description="Helical" evidence="8">
    <location>
        <begin position="296"/>
        <end position="318"/>
    </location>
</feature>
<evidence type="ECO:0000259" key="9">
    <source>
        <dbReference type="PROSITE" id="PS50850"/>
    </source>
</evidence>
<evidence type="ECO:0000313" key="11">
    <source>
        <dbReference type="Proteomes" id="UP000631418"/>
    </source>
</evidence>
<reference evidence="10" key="1">
    <citation type="submission" date="2020-11" db="EMBL/GenBank/DDBJ databases">
        <authorList>
            <person name="Thieme N."/>
            <person name="Liebl W."/>
            <person name="Zverlov V."/>
        </authorList>
    </citation>
    <scope>NUCLEOTIDE SEQUENCE</scope>
    <source>
        <strain evidence="10">NT08</strain>
    </source>
</reference>
<feature type="transmembrane region" description="Helical" evidence="8">
    <location>
        <begin position="166"/>
        <end position="183"/>
    </location>
</feature>
<dbReference type="Gene3D" id="1.20.1720.10">
    <property type="entry name" value="Multidrug resistance protein D"/>
    <property type="match status" value="1"/>
</dbReference>
<keyword evidence="6 8" id="KW-1133">Transmembrane helix</keyword>
<feature type="transmembrane region" description="Helical" evidence="8">
    <location>
        <begin position="402"/>
        <end position="423"/>
    </location>
</feature>
<sequence length="483" mass="51518">MSKIESNKMAFTLLALAIGTFMSALDSSVVSIVIPVIQKYFNVNIAFVEWVITAYLLVVSSVLLTFGKLSDLYGHKKIYLMGFTAFTLGSFLCGISLNIQMLIVFRIFQALGAGMMFSTSSAIITASVPSNKRGKSFGIIAIAISAACCAGPVIGGILASMMGWQSIFYINIPIGILGIYLSYRYIPEDKKKISVPFDLGGAVLIFITLFLILLPLDLSGSESISTTMFIILIVLGIALGVLFIVYEGKTNYPLLNLNLFKNKTFSAGLIATTFNYMAQFIMAFLVPLYFQNTLQLSPMMTGVLFLPMPVSSILIAPISGSFSDKHDSRIMSSTGMGILAIALFMLSFLNMGTSSWYIVIAMILSGVGSGLFQSPNNSAVMGSVPAQHRGVASGTLSTMRNLGMVMGVAVSGALFSYSTNYANSIYSTQGLNGVNLSQAVSTYGLRITFTAAAIIALAAMVASLIKGKTTTVAEAKSNIPSNN</sequence>
<evidence type="ECO:0000256" key="6">
    <source>
        <dbReference type="ARBA" id="ARBA00022989"/>
    </source>
</evidence>
<dbReference type="AlphaFoldDB" id="A0AAE2RQR4"/>
<gene>
    <name evidence="10" type="ORF">IS491_04025</name>
</gene>
<dbReference type="InterPro" id="IPR020846">
    <property type="entry name" value="MFS_dom"/>
</dbReference>